<proteinExistence type="predicted"/>
<dbReference type="GO" id="GO:0022857">
    <property type="term" value="F:transmembrane transporter activity"/>
    <property type="evidence" value="ECO:0007669"/>
    <property type="project" value="InterPro"/>
</dbReference>
<organism evidence="2 3">
    <name type="scientific">Facklamia hominis</name>
    <dbReference type="NCBI Taxonomy" id="178214"/>
    <lineage>
        <taxon>Bacteria</taxon>
        <taxon>Bacillati</taxon>
        <taxon>Bacillota</taxon>
        <taxon>Bacilli</taxon>
        <taxon>Lactobacillales</taxon>
        <taxon>Aerococcaceae</taxon>
        <taxon>Facklamia</taxon>
    </lineage>
</organism>
<dbReference type="AlphaFoldDB" id="A0AAJ1Q6R0"/>
<protein>
    <submittedName>
        <fullName evidence="2">Folate family ECF transporter S component</fullName>
    </submittedName>
</protein>
<sequence length="180" mass="20056">MIKNSTNPSKKRLTTLQISLLGIILGLRIVLSFVPSINLGNLVQLGVGFIGAALSGALFGPWYALILSLFNDLITSLLQGKNIFLGFTLSAGLGGLFYGYFLYRKPASWKNIFFAVLAVTLIINLGLNSIWIKMMYGKAWAAFMPMRIVKNMLSLPLNTIILYFVFNNQTVKSFINKYQF</sequence>
<dbReference type="EMBL" id="JASOOE010000010">
    <property type="protein sequence ID" value="MDK7187560.1"/>
    <property type="molecule type" value="Genomic_DNA"/>
</dbReference>
<dbReference type="Pfam" id="PF12822">
    <property type="entry name" value="ECF_trnsprt"/>
    <property type="match status" value="1"/>
</dbReference>
<reference evidence="2" key="1">
    <citation type="submission" date="2023-05" db="EMBL/GenBank/DDBJ databases">
        <title>Cataloging the Phylogenetic Diversity of Human Bladder Bacteria.</title>
        <authorList>
            <person name="Du J."/>
        </authorList>
    </citation>
    <scope>NUCLEOTIDE SEQUENCE</scope>
    <source>
        <strain evidence="2">UMB1231</strain>
    </source>
</reference>
<accession>A0AAJ1Q6R0</accession>
<feature type="transmembrane region" description="Helical" evidence="1">
    <location>
        <begin position="82"/>
        <end position="103"/>
    </location>
</feature>
<dbReference type="InterPro" id="IPR024529">
    <property type="entry name" value="ECF_trnsprt_substrate-spec"/>
</dbReference>
<evidence type="ECO:0000313" key="2">
    <source>
        <dbReference type="EMBL" id="MDK7187560.1"/>
    </source>
</evidence>
<name>A0AAJ1Q6R0_9LACT</name>
<gene>
    <name evidence="2" type="ORF">QP433_06165</name>
</gene>
<dbReference type="InterPro" id="IPR030949">
    <property type="entry name" value="ECF_S_folate_fam"/>
</dbReference>
<dbReference type="NCBIfam" id="TIGR04518">
    <property type="entry name" value="ECF_S_folT_fam"/>
    <property type="match status" value="1"/>
</dbReference>
<keyword evidence="1" id="KW-0812">Transmembrane</keyword>
<keyword evidence="1" id="KW-0472">Membrane</keyword>
<dbReference type="Proteomes" id="UP001229251">
    <property type="component" value="Unassembled WGS sequence"/>
</dbReference>
<feature type="transmembrane region" description="Helical" evidence="1">
    <location>
        <begin position="46"/>
        <end position="70"/>
    </location>
</feature>
<evidence type="ECO:0000256" key="1">
    <source>
        <dbReference type="SAM" id="Phobius"/>
    </source>
</evidence>
<comment type="caution">
    <text evidence="2">The sequence shown here is derived from an EMBL/GenBank/DDBJ whole genome shotgun (WGS) entry which is preliminary data.</text>
</comment>
<dbReference type="RefSeq" id="WP_285066036.1">
    <property type="nucleotide sequence ID" value="NZ_JASOOE010000010.1"/>
</dbReference>
<feature type="transmembrane region" description="Helical" evidence="1">
    <location>
        <begin position="12"/>
        <end position="34"/>
    </location>
</feature>
<dbReference type="Gene3D" id="1.10.1760.20">
    <property type="match status" value="1"/>
</dbReference>
<evidence type="ECO:0000313" key="3">
    <source>
        <dbReference type="Proteomes" id="UP001229251"/>
    </source>
</evidence>
<feature type="transmembrane region" description="Helical" evidence="1">
    <location>
        <begin position="148"/>
        <end position="166"/>
    </location>
</feature>
<feature type="transmembrane region" description="Helical" evidence="1">
    <location>
        <begin position="109"/>
        <end position="127"/>
    </location>
</feature>
<keyword evidence="1" id="KW-1133">Transmembrane helix</keyword>